<name>A0A1P8WFB4_9PLAN</name>
<accession>A0A1P8WFB4</accession>
<dbReference type="InterPro" id="IPR011463">
    <property type="entry name" value="DUF1569"/>
</dbReference>
<evidence type="ECO:0008006" key="3">
    <source>
        <dbReference type="Google" id="ProtNLM"/>
    </source>
</evidence>
<dbReference type="Pfam" id="PF07606">
    <property type="entry name" value="DUF1569"/>
    <property type="match status" value="1"/>
</dbReference>
<evidence type="ECO:0000313" key="2">
    <source>
        <dbReference type="Proteomes" id="UP000187735"/>
    </source>
</evidence>
<proteinExistence type="predicted"/>
<evidence type="ECO:0000313" key="1">
    <source>
        <dbReference type="EMBL" id="APZ92733.1"/>
    </source>
</evidence>
<dbReference type="KEGG" id="fmr:Fuma_02345"/>
<reference evidence="1 2" key="1">
    <citation type="journal article" date="2016" name="Front. Microbiol.">
        <title>Fuerstia marisgermanicae gen. nov., sp. nov., an Unusual Member of the Phylum Planctomycetes from the German Wadden Sea.</title>
        <authorList>
            <person name="Kohn T."/>
            <person name="Heuer A."/>
            <person name="Jogler M."/>
            <person name="Vollmers J."/>
            <person name="Boedeker C."/>
            <person name="Bunk B."/>
            <person name="Rast P."/>
            <person name="Borchert D."/>
            <person name="Glockner I."/>
            <person name="Freese H.M."/>
            <person name="Klenk H.P."/>
            <person name="Overmann J."/>
            <person name="Kaster A.K."/>
            <person name="Rohde M."/>
            <person name="Wiegand S."/>
            <person name="Jogler C."/>
        </authorList>
    </citation>
    <scope>NUCLEOTIDE SEQUENCE [LARGE SCALE GENOMIC DNA]</scope>
    <source>
        <strain evidence="1 2">NH11</strain>
    </source>
</reference>
<dbReference type="AlphaFoldDB" id="A0A1P8WFB4"/>
<sequence>MLDGAPASPPAPIQWLLRMVMKKRMTTKTLSPGFRLTRKAAVLIPDETTPQAGLLLLHNATERVRSTTQRARHPVFGACTCEDWDAFHFRHCEMHMSFIIPEA</sequence>
<dbReference type="EMBL" id="CP017641">
    <property type="protein sequence ID" value="APZ92733.1"/>
    <property type="molecule type" value="Genomic_DNA"/>
</dbReference>
<gene>
    <name evidence="1" type="ORF">Fuma_02345</name>
</gene>
<dbReference type="Proteomes" id="UP000187735">
    <property type="component" value="Chromosome"/>
</dbReference>
<keyword evidence="2" id="KW-1185">Reference proteome</keyword>
<organism evidence="1 2">
    <name type="scientific">Fuerstiella marisgermanici</name>
    <dbReference type="NCBI Taxonomy" id="1891926"/>
    <lineage>
        <taxon>Bacteria</taxon>
        <taxon>Pseudomonadati</taxon>
        <taxon>Planctomycetota</taxon>
        <taxon>Planctomycetia</taxon>
        <taxon>Planctomycetales</taxon>
        <taxon>Planctomycetaceae</taxon>
        <taxon>Fuerstiella</taxon>
    </lineage>
</organism>
<protein>
    <recommendedName>
        <fullName evidence="3">DUF1569 domain-containing protein</fullName>
    </recommendedName>
</protein>